<name>A0AA39KKJ5_9HYME</name>
<dbReference type="InterPro" id="IPR004117">
    <property type="entry name" value="7tm6_olfct_rcpt"/>
</dbReference>
<evidence type="ECO:0008006" key="13">
    <source>
        <dbReference type="Google" id="ProtNLM"/>
    </source>
</evidence>
<dbReference type="GO" id="GO:0005549">
    <property type="term" value="F:odorant binding"/>
    <property type="evidence" value="ECO:0007669"/>
    <property type="project" value="InterPro"/>
</dbReference>
<dbReference type="GO" id="GO:0007165">
    <property type="term" value="P:signal transduction"/>
    <property type="evidence" value="ECO:0007669"/>
    <property type="project" value="UniProtKB-KW"/>
</dbReference>
<feature type="transmembrane region" description="Helical" evidence="10">
    <location>
        <begin position="317"/>
        <end position="334"/>
    </location>
</feature>
<keyword evidence="7 10" id="KW-0472">Membrane</keyword>
<feature type="transmembrane region" description="Helical" evidence="10">
    <location>
        <begin position="239"/>
        <end position="262"/>
    </location>
</feature>
<keyword evidence="4 10" id="KW-0812">Transmembrane</keyword>
<protein>
    <recommendedName>
        <fullName evidence="13">Odorant receptor</fullName>
    </recommendedName>
</protein>
<keyword evidence="3" id="KW-0716">Sensory transduction</keyword>
<feature type="transmembrane region" description="Helical" evidence="10">
    <location>
        <begin position="386"/>
        <end position="404"/>
    </location>
</feature>
<reference evidence="11" key="1">
    <citation type="journal article" date="2023" name="bioRxiv">
        <title>Scaffold-level genome assemblies of two parasitoid biocontrol wasps reveal the parthenogenesis mechanism and an associated novel virus.</title>
        <authorList>
            <person name="Inwood S."/>
            <person name="Skelly J."/>
            <person name="Guhlin J."/>
            <person name="Harrop T."/>
            <person name="Goldson S."/>
            <person name="Dearden P."/>
        </authorList>
    </citation>
    <scope>NUCLEOTIDE SEQUENCE</scope>
    <source>
        <strain evidence="11">Irish</strain>
        <tissue evidence="11">Whole body</tissue>
    </source>
</reference>
<feature type="transmembrane region" description="Helical" evidence="10">
    <location>
        <begin position="554"/>
        <end position="579"/>
    </location>
</feature>
<feature type="transmembrane region" description="Helical" evidence="10">
    <location>
        <begin position="449"/>
        <end position="469"/>
    </location>
</feature>
<feature type="transmembrane region" description="Helical" evidence="10">
    <location>
        <begin position="992"/>
        <end position="1009"/>
    </location>
</feature>
<dbReference type="GO" id="GO:0004984">
    <property type="term" value="F:olfactory receptor activity"/>
    <property type="evidence" value="ECO:0007669"/>
    <property type="project" value="InterPro"/>
</dbReference>
<dbReference type="GO" id="GO:0005886">
    <property type="term" value="C:plasma membrane"/>
    <property type="evidence" value="ECO:0007669"/>
    <property type="project" value="UniProtKB-SubCell"/>
</dbReference>
<dbReference type="Pfam" id="PF02949">
    <property type="entry name" value="7tm_6"/>
    <property type="match status" value="4"/>
</dbReference>
<accession>A0AA39KKJ5</accession>
<feature type="transmembrane region" description="Helical" evidence="10">
    <location>
        <begin position="127"/>
        <end position="145"/>
    </location>
</feature>
<keyword evidence="5" id="KW-0552">Olfaction</keyword>
<evidence type="ECO:0000256" key="8">
    <source>
        <dbReference type="ARBA" id="ARBA00023170"/>
    </source>
</evidence>
<keyword evidence="12" id="KW-1185">Reference proteome</keyword>
<feature type="transmembrane region" description="Helical" evidence="10">
    <location>
        <begin position="354"/>
        <end position="374"/>
    </location>
</feature>
<feature type="transmembrane region" description="Helical" evidence="10">
    <location>
        <begin position="274"/>
        <end position="296"/>
    </location>
</feature>
<comment type="subcellular location">
    <subcellularLocation>
        <location evidence="1">Cell membrane</location>
        <topology evidence="1">Multi-pass membrane protein</topology>
    </subcellularLocation>
</comment>
<sequence>MAWDSEMSYALGLYKMLGKILGTWPLDFKSIFSNIRLAFVTTIIICMCFNFMNQLLRKGACGTVTELMDVITLFSCGCSLLTKLTVLMIHQNEMSIIVNSAVKDWSDIIDHESRSIMLQYAKIGRRVFISQAVCYISSVLSVLYTRFPPMEYIRNDQSNSSAIVIGVPLWPDFFDACYFNCDSFFFGMIMHLSGQFHVLSANFKYFSESSNNEYYVRQLVKLIERHRHLLIMANGFEDIYNLLILIQFGIAIMIICISGNFHFSSSLILQSSDFVIVVDMASRMLVTYFQLFMYCYTGEQLRTEAMNVKNVIYNSPWFNMPLSTVKNMVFVIMRSDYPVSLTAGKIYEMNVPNFLVIVKTITSYFSTWMCFNFINQLLRRDTCATIAEIVDIIGFLNGGISLLIRLTVLIIHRNSICIIVNRAIKDWSDIIDHRSRSIMLQYAGLGRKIFISQAVSFCVVWFSIIYNRFPSVEYFRNHQSNSSAITIGVPLWPDCWIQTDISTKYYAALFIFQSITLAYFHEGGGDEYYNHQLIKLVERHRYLLKLANRFEDTYNLCILIHVGVATMIICVTGLVLLDGLQSSDFVIVVDMASRIFVTYLQLIMYCYAGEQLRTEAMNLKNVIHNSPWFNMPLNTMWISIDIMKQFVINGNCGTITEIVDAISLFTCGCLSVIKLVILTIHQNNMSEIVKSAVKDWSQVIDRKSRSIMRRYAKLGRTVFISQVIGYCFSSLLLISSRFPYTVFLWNNQSNVSVAISGVPLWPTCWIPTDISMGYYLGYFIFQSISLTIFDASYSSCDSFFFGMAMHLCGQFKILSANSKYLHGIGDPGHQTCQLAKFVNRHQQLLMLANMFEKTYNMVILIHTGVAAMIIRIILLIGLQSSDFAIVSDMMTRIVMCYLQLFMYSYAGEQLHFQAMKSRNAIYNSLWYNMSTKTIKDMMFTIMRCDYPFNLTAVTEEIMVWHPDCTYALGLHRAMGRIIGIWPLDSNSFTAKIRIVFVTIVPIWVCIDFIKQLSVKGYCGNATETVDYMTMNIMGLTVVIKMFVILIYQKNMYGIVNSTVKDWAEIFDQKSRSIMLRYAYISRTVAIIAIIGLYLVTIHLILTRLRITTYFWDKQSNSSVHQVHGVPLWPTCWIPTDISMYQYTIYFILQSIALIVINTSYCVYDVLLLGIAMHLCGQFCVLYKNLDNVQKIIDSTHSRYQVNKFIKRHSHLLKLAYNFEETYRFIILTDIGTAVLFICISGVMVLISLQSSEFVSVGAMIIRICLIYIQLFTYSYVGEQLTSQAERLRMAIYNSPWYNMSPDIVRDMTFIIMRCNYSFNLTAGKLCNLNIATFMSIVKTITSYFSVIRLMFDEGK</sequence>
<evidence type="ECO:0000256" key="3">
    <source>
        <dbReference type="ARBA" id="ARBA00022606"/>
    </source>
</evidence>
<evidence type="ECO:0000256" key="10">
    <source>
        <dbReference type="SAM" id="Phobius"/>
    </source>
</evidence>
<reference evidence="11" key="2">
    <citation type="submission" date="2023-03" db="EMBL/GenBank/DDBJ databases">
        <authorList>
            <person name="Inwood S.N."/>
            <person name="Skelly J.G."/>
            <person name="Guhlin J."/>
            <person name="Harrop T.W.R."/>
            <person name="Goldson S.G."/>
            <person name="Dearden P.K."/>
        </authorList>
    </citation>
    <scope>NUCLEOTIDE SEQUENCE</scope>
    <source>
        <strain evidence="11">Irish</strain>
        <tissue evidence="11">Whole body</tissue>
    </source>
</reference>
<evidence type="ECO:0000313" key="12">
    <source>
        <dbReference type="Proteomes" id="UP001168990"/>
    </source>
</evidence>
<evidence type="ECO:0000256" key="1">
    <source>
        <dbReference type="ARBA" id="ARBA00004651"/>
    </source>
</evidence>
<proteinExistence type="predicted"/>
<evidence type="ECO:0000256" key="9">
    <source>
        <dbReference type="ARBA" id="ARBA00023224"/>
    </source>
</evidence>
<dbReference type="PANTHER" id="PTHR21137">
    <property type="entry name" value="ODORANT RECEPTOR"/>
    <property type="match status" value="1"/>
</dbReference>
<keyword evidence="8" id="KW-0675">Receptor</keyword>
<feature type="transmembrane region" description="Helical" evidence="10">
    <location>
        <begin position="1079"/>
        <end position="1101"/>
    </location>
</feature>
<keyword evidence="6 10" id="KW-1133">Transmembrane helix</keyword>
<evidence type="ECO:0000256" key="4">
    <source>
        <dbReference type="ARBA" id="ARBA00022692"/>
    </source>
</evidence>
<organism evidence="11 12">
    <name type="scientific">Microctonus aethiopoides</name>
    <dbReference type="NCBI Taxonomy" id="144406"/>
    <lineage>
        <taxon>Eukaryota</taxon>
        <taxon>Metazoa</taxon>
        <taxon>Ecdysozoa</taxon>
        <taxon>Arthropoda</taxon>
        <taxon>Hexapoda</taxon>
        <taxon>Insecta</taxon>
        <taxon>Pterygota</taxon>
        <taxon>Neoptera</taxon>
        <taxon>Endopterygota</taxon>
        <taxon>Hymenoptera</taxon>
        <taxon>Apocrita</taxon>
        <taxon>Ichneumonoidea</taxon>
        <taxon>Braconidae</taxon>
        <taxon>Euphorinae</taxon>
        <taxon>Microctonus</taxon>
    </lineage>
</organism>
<feature type="transmembrane region" description="Helical" evidence="10">
    <location>
        <begin position="70"/>
        <end position="90"/>
    </location>
</feature>
<feature type="transmembrane region" description="Helical" evidence="10">
    <location>
        <begin position="1224"/>
        <end position="1247"/>
    </location>
</feature>
<feature type="transmembrane region" description="Helical" evidence="10">
    <location>
        <begin position="889"/>
        <end position="906"/>
    </location>
</feature>
<dbReference type="EMBL" id="JAQQBS010001422">
    <property type="protein sequence ID" value="KAK0164890.1"/>
    <property type="molecule type" value="Genomic_DNA"/>
</dbReference>
<feature type="transmembrane region" description="Helical" evidence="10">
    <location>
        <begin position="1142"/>
        <end position="1163"/>
    </location>
</feature>
<gene>
    <name evidence="11" type="ORF">PV328_003457</name>
</gene>
<keyword evidence="2" id="KW-1003">Cell membrane</keyword>
<evidence type="ECO:0000256" key="7">
    <source>
        <dbReference type="ARBA" id="ARBA00023136"/>
    </source>
</evidence>
<feature type="transmembrane region" description="Helical" evidence="10">
    <location>
        <begin position="714"/>
        <end position="734"/>
    </location>
</feature>
<feature type="transmembrane region" description="Helical" evidence="10">
    <location>
        <begin position="585"/>
        <end position="608"/>
    </location>
</feature>
<feature type="transmembrane region" description="Helical" evidence="10">
    <location>
        <begin position="1029"/>
        <end position="1047"/>
    </location>
</feature>
<evidence type="ECO:0000313" key="11">
    <source>
        <dbReference type="EMBL" id="KAK0164890.1"/>
    </source>
</evidence>
<evidence type="ECO:0000256" key="5">
    <source>
        <dbReference type="ARBA" id="ARBA00022725"/>
    </source>
</evidence>
<feature type="transmembrane region" description="Helical" evidence="10">
    <location>
        <begin position="31"/>
        <end position="49"/>
    </location>
</feature>
<evidence type="ECO:0000256" key="6">
    <source>
        <dbReference type="ARBA" id="ARBA00022989"/>
    </source>
</evidence>
<comment type="caution">
    <text evidence="11">The sequence shown here is derived from an EMBL/GenBank/DDBJ whole genome shotgun (WGS) entry which is preliminary data.</text>
</comment>
<evidence type="ECO:0000256" key="2">
    <source>
        <dbReference type="ARBA" id="ARBA00022475"/>
    </source>
</evidence>
<dbReference type="Proteomes" id="UP001168990">
    <property type="component" value="Unassembled WGS sequence"/>
</dbReference>
<feature type="transmembrane region" description="Helical" evidence="10">
    <location>
        <begin position="855"/>
        <end position="877"/>
    </location>
</feature>
<dbReference type="PANTHER" id="PTHR21137:SF35">
    <property type="entry name" value="ODORANT RECEPTOR 19A-RELATED"/>
    <property type="match status" value="1"/>
</dbReference>
<keyword evidence="9" id="KW-0807">Transducer</keyword>
<feature type="transmembrane region" description="Helical" evidence="10">
    <location>
        <begin position="775"/>
        <end position="793"/>
    </location>
</feature>
<feature type="transmembrane region" description="Helical" evidence="10">
    <location>
        <begin position="1253"/>
        <end position="1276"/>
    </location>
</feature>